<dbReference type="AlphaFoldDB" id="A0A644X589"/>
<proteinExistence type="predicted"/>
<accession>A0A644X589</accession>
<protein>
    <submittedName>
        <fullName evidence="1">Uncharacterized protein</fullName>
    </submittedName>
</protein>
<reference evidence="1" key="1">
    <citation type="submission" date="2019-08" db="EMBL/GenBank/DDBJ databases">
        <authorList>
            <person name="Kucharzyk K."/>
            <person name="Murdoch R.W."/>
            <person name="Higgins S."/>
            <person name="Loffler F."/>
        </authorList>
    </citation>
    <scope>NUCLEOTIDE SEQUENCE</scope>
</reference>
<dbReference type="EMBL" id="VSSQ01001772">
    <property type="protein sequence ID" value="MPM11021.1"/>
    <property type="molecule type" value="Genomic_DNA"/>
</dbReference>
<gene>
    <name evidence="1" type="ORF">SDC9_57359</name>
</gene>
<organism evidence="1">
    <name type="scientific">bioreactor metagenome</name>
    <dbReference type="NCBI Taxonomy" id="1076179"/>
    <lineage>
        <taxon>unclassified sequences</taxon>
        <taxon>metagenomes</taxon>
        <taxon>ecological metagenomes</taxon>
    </lineage>
</organism>
<name>A0A644X589_9ZZZZ</name>
<sequence length="92" mass="9957">MQYITEAEIDNISSDTGKALAAEPKVTIVIHPESGEPYWEGGVNGHFFRIRTNESVAVPQSLATLIAQSAAVKVEIEARTRAFRKSGGKKVS</sequence>
<comment type="caution">
    <text evidence="1">The sequence shown here is derived from an EMBL/GenBank/DDBJ whole genome shotgun (WGS) entry which is preliminary data.</text>
</comment>
<evidence type="ECO:0000313" key="1">
    <source>
        <dbReference type="EMBL" id="MPM11021.1"/>
    </source>
</evidence>